<dbReference type="Pfam" id="PF00990">
    <property type="entry name" value="GGDEF"/>
    <property type="match status" value="1"/>
</dbReference>
<dbReference type="OrthoDB" id="9813913at2"/>
<dbReference type="Gene3D" id="3.30.70.270">
    <property type="match status" value="1"/>
</dbReference>
<organism evidence="3 4">
    <name type="scientific">Sulfurivirga caldicuralii</name>
    <dbReference type="NCBI Taxonomy" id="364032"/>
    <lineage>
        <taxon>Bacteria</taxon>
        <taxon>Pseudomonadati</taxon>
        <taxon>Pseudomonadota</taxon>
        <taxon>Gammaproteobacteria</taxon>
        <taxon>Thiotrichales</taxon>
        <taxon>Piscirickettsiaceae</taxon>
        <taxon>Sulfurivirga</taxon>
    </lineage>
</organism>
<dbReference type="SUPFAM" id="SSF141868">
    <property type="entry name" value="EAL domain-like"/>
    <property type="match status" value="1"/>
</dbReference>
<feature type="domain" description="EAL" evidence="1">
    <location>
        <begin position="394"/>
        <end position="640"/>
    </location>
</feature>
<name>A0A1N6DNV8_9GAMM</name>
<dbReference type="SMART" id="SM00052">
    <property type="entry name" value="EAL"/>
    <property type="match status" value="1"/>
</dbReference>
<dbReference type="InterPro" id="IPR050706">
    <property type="entry name" value="Cyclic-di-GMP_PDE-like"/>
</dbReference>
<protein>
    <submittedName>
        <fullName evidence="3">Diguanylate cyclase (GGDEF) domain-containing protein</fullName>
    </submittedName>
</protein>
<dbReference type="InterPro" id="IPR029787">
    <property type="entry name" value="Nucleotide_cyclase"/>
</dbReference>
<evidence type="ECO:0000259" key="2">
    <source>
        <dbReference type="PROSITE" id="PS50887"/>
    </source>
</evidence>
<feature type="domain" description="GGDEF" evidence="2">
    <location>
        <begin position="265"/>
        <end position="400"/>
    </location>
</feature>
<dbReference type="Gene3D" id="3.20.20.450">
    <property type="entry name" value="EAL domain"/>
    <property type="match status" value="1"/>
</dbReference>
<evidence type="ECO:0000259" key="1">
    <source>
        <dbReference type="PROSITE" id="PS50883"/>
    </source>
</evidence>
<accession>A0A1N6DNV8</accession>
<dbReference type="PROSITE" id="PS50887">
    <property type="entry name" value="GGDEF"/>
    <property type="match status" value="1"/>
</dbReference>
<dbReference type="SUPFAM" id="SSF55073">
    <property type="entry name" value="Nucleotide cyclase"/>
    <property type="match status" value="1"/>
</dbReference>
<gene>
    <name evidence="3" type="ORF">SAMN05443662_0309</name>
</gene>
<keyword evidence="4" id="KW-1185">Reference proteome</keyword>
<dbReference type="InterPro" id="IPR000160">
    <property type="entry name" value="GGDEF_dom"/>
</dbReference>
<dbReference type="Pfam" id="PF00563">
    <property type="entry name" value="EAL"/>
    <property type="match status" value="1"/>
</dbReference>
<dbReference type="PANTHER" id="PTHR33121:SF71">
    <property type="entry name" value="OXYGEN SENSOR PROTEIN DOSP"/>
    <property type="match status" value="1"/>
</dbReference>
<dbReference type="RefSeq" id="WP_074200634.1">
    <property type="nucleotide sequence ID" value="NZ_FSRE01000001.1"/>
</dbReference>
<dbReference type="EMBL" id="FSRE01000001">
    <property type="protein sequence ID" value="SIN72407.1"/>
    <property type="molecule type" value="Genomic_DNA"/>
</dbReference>
<dbReference type="AlphaFoldDB" id="A0A1N6DNV8"/>
<dbReference type="SMART" id="SM00267">
    <property type="entry name" value="GGDEF"/>
    <property type="match status" value="1"/>
</dbReference>
<dbReference type="InterPro" id="IPR001633">
    <property type="entry name" value="EAL_dom"/>
</dbReference>
<dbReference type="NCBIfam" id="TIGR00254">
    <property type="entry name" value="GGDEF"/>
    <property type="match status" value="1"/>
</dbReference>
<sequence length="640" mass="73742">MTATLSQIDSLLGKLIESQYFLEWLDESNRAFYTNLLYTLCCSKTATPEELEPLGEETAKHHLTIYQLLAVLHKLTPLLDEQQKTALQDRLQKFSKGFIKIVIRISFTPTHLAHHPADNFYNLDEQRLLSAHEDWRQTLFAELDTDDPVQWMNEHIDRCPVLQWLKENRPFTHPDSEQLAAHIYREDIAIHQLGLSLMRSYQKADYYGALLMIMELFSRSYFLQGLIRQLLNNERRISFFIDPLTGLYNRLRLLDDLKTETFTAQYHTLLLINVRHMKEINALYGVDTGDKLLQQLAHVLRKTLKREHLYRLYSDEFIIPLRQDEDPAALLKNLQQDIRATSQKNIVLLGSYGTLVKSSLGALILGMQFNKQQLTTLINADTLPSEALEKTSRNLELEDALYQALAEDRIVPWFQPILNLHTSQLEHYEALMRVVDENGTIIHSPSEFLPVLKSLDIYHEATLSIIHKTFQLMEQVPGHFSINLSTRDIENTKTADQILAYLQNRPDLCQRLTIELLESEAINDYSRTLLFINRLKLLNVRIALDDFGSGYSNFNYLFEMPLDIIKVDGSLITALENPTKKTIVKAILFIAQQLNLKTIAEFVRDEQTLEQVRALGFDYAQGYAVSNPRPAQALIANAAS</sequence>
<dbReference type="InterPro" id="IPR035919">
    <property type="entry name" value="EAL_sf"/>
</dbReference>
<evidence type="ECO:0000313" key="3">
    <source>
        <dbReference type="EMBL" id="SIN72407.1"/>
    </source>
</evidence>
<dbReference type="InterPro" id="IPR043128">
    <property type="entry name" value="Rev_trsase/Diguanyl_cyclase"/>
</dbReference>
<dbReference type="PROSITE" id="PS50883">
    <property type="entry name" value="EAL"/>
    <property type="match status" value="1"/>
</dbReference>
<dbReference type="GO" id="GO:0071111">
    <property type="term" value="F:cyclic-guanylate-specific phosphodiesterase activity"/>
    <property type="evidence" value="ECO:0007669"/>
    <property type="project" value="InterPro"/>
</dbReference>
<dbReference type="CDD" id="cd01948">
    <property type="entry name" value="EAL"/>
    <property type="match status" value="1"/>
</dbReference>
<dbReference type="STRING" id="364032.SAMN05443662_0309"/>
<evidence type="ECO:0000313" key="4">
    <source>
        <dbReference type="Proteomes" id="UP000198461"/>
    </source>
</evidence>
<dbReference type="CDD" id="cd01949">
    <property type="entry name" value="GGDEF"/>
    <property type="match status" value="1"/>
</dbReference>
<dbReference type="Proteomes" id="UP000198461">
    <property type="component" value="Unassembled WGS sequence"/>
</dbReference>
<dbReference type="PANTHER" id="PTHR33121">
    <property type="entry name" value="CYCLIC DI-GMP PHOSPHODIESTERASE PDEF"/>
    <property type="match status" value="1"/>
</dbReference>
<proteinExistence type="predicted"/>
<reference evidence="3 4" key="1">
    <citation type="submission" date="2016-11" db="EMBL/GenBank/DDBJ databases">
        <authorList>
            <person name="Jaros S."/>
            <person name="Januszkiewicz K."/>
            <person name="Wedrychowicz H."/>
        </authorList>
    </citation>
    <scope>NUCLEOTIDE SEQUENCE [LARGE SCALE GENOMIC DNA]</scope>
    <source>
        <strain evidence="3 4">DSM 17737</strain>
    </source>
</reference>